<evidence type="ECO:0000313" key="2">
    <source>
        <dbReference type="Proteomes" id="UP000605361"/>
    </source>
</evidence>
<dbReference type="Proteomes" id="UP000605361">
    <property type="component" value="Unassembled WGS sequence"/>
</dbReference>
<name>A0A931A864_9ACTN</name>
<gene>
    <name evidence="1" type="ORF">ITP53_21055</name>
</gene>
<sequence length="51" mass="5368">MAVNLLAVGLGVAGLIVLGVAGARVVIAARMLNSQIARVHRQFKDKEDLRG</sequence>
<dbReference type="RefSeq" id="WP_195897129.1">
    <property type="nucleotide sequence ID" value="NZ_JADOGI010000061.1"/>
</dbReference>
<proteinExistence type="predicted"/>
<reference evidence="1" key="1">
    <citation type="submission" date="2020-11" db="EMBL/GenBank/DDBJ databases">
        <title>Whole-genome analyses of Nonomuraea sp. K274.</title>
        <authorList>
            <person name="Veyisoglu A."/>
        </authorList>
    </citation>
    <scope>NUCLEOTIDE SEQUENCE</scope>
    <source>
        <strain evidence="1">K274</strain>
    </source>
</reference>
<comment type="caution">
    <text evidence="1">The sequence shown here is derived from an EMBL/GenBank/DDBJ whole genome shotgun (WGS) entry which is preliminary data.</text>
</comment>
<keyword evidence="2" id="KW-1185">Reference proteome</keyword>
<protein>
    <submittedName>
        <fullName evidence="1">Uncharacterized protein</fullName>
    </submittedName>
</protein>
<dbReference type="AlphaFoldDB" id="A0A931A864"/>
<evidence type="ECO:0000313" key="1">
    <source>
        <dbReference type="EMBL" id="MBF8188172.1"/>
    </source>
</evidence>
<organism evidence="1 2">
    <name type="scientific">Nonomuraea cypriaca</name>
    <dbReference type="NCBI Taxonomy" id="1187855"/>
    <lineage>
        <taxon>Bacteria</taxon>
        <taxon>Bacillati</taxon>
        <taxon>Actinomycetota</taxon>
        <taxon>Actinomycetes</taxon>
        <taxon>Streptosporangiales</taxon>
        <taxon>Streptosporangiaceae</taxon>
        <taxon>Nonomuraea</taxon>
    </lineage>
</organism>
<accession>A0A931A864</accession>
<dbReference type="EMBL" id="JADOGI010000061">
    <property type="protein sequence ID" value="MBF8188172.1"/>
    <property type="molecule type" value="Genomic_DNA"/>
</dbReference>